<organism evidence="1 2">
    <name type="scientific">Panagrolaimus sp. ES5</name>
    <dbReference type="NCBI Taxonomy" id="591445"/>
    <lineage>
        <taxon>Eukaryota</taxon>
        <taxon>Metazoa</taxon>
        <taxon>Ecdysozoa</taxon>
        <taxon>Nematoda</taxon>
        <taxon>Chromadorea</taxon>
        <taxon>Rhabditida</taxon>
        <taxon>Tylenchina</taxon>
        <taxon>Panagrolaimomorpha</taxon>
        <taxon>Panagrolaimoidea</taxon>
        <taxon>Panagrolaimidae</taxon>
        <taxon>Panagrolaimus</taxon>
    </lineage>
</organism>
<evidence type="ECO:0000313" key="1">
    <source>
        <dbReference type="Proteomes" id="UP000887579"/>
    </source>
</evidence>
<accession>A0AC34G2D7</accession>
<evidence type="ECO:0000313" key="2">
    <source>
        <dbReference type="WBParaSite" id="ES5_v2.g23731.t1"/>
    </source>
</evidence>
<proteinExistence type="predicted"/>
<protein>
    <submittedName>
        <fullName evidence="2">Uncharacterized protein</fullName>
    </submittedName>
</protein>
<reference evidence="2" key="1">
    <citation type="submission" date="2022-11" db="UniProtKB">
        <authorList>
            <consortium name="WormBaseParasite"/>
        </authorList>
    </citation>
    <scope>IDENTIFICATION</scope>
</reference>
<sequence length="453" mass="52427">MDKTSAEEKKEESENEQSYDDIKDSIKLKQQQNEQIAAEQASNIFNPETEDSKDIKSEENEVEETKMDIKNESSTSAFDPSELEKEPIFAEICSFFNMFAAYLNMKPLSFVKLEKMFCSNDDEVSPDLIDLHLTLLRKIGYKSARFDKWETFLQKFLIFTKEEEKSVQLERLGYANLPLTTKLEMLFQLCGRQFDFNLKFKENIFNTLSPFELRFAPIGTDRNGLAYWYQRDYDLNVRVYTEEPEDESGSTWSSIARSHFDIIKLIESLKRTDFGQIKEDNEEEVEESQILDRSTDSKKSQSNGIKKKVEELPPNFWKLLKPEVAEKYYKYLDKRNTFKDVYRDGSDLNKRKNEKLQKKEAKTNGGAATSSQTPVTPIATPKAVKAKSEEKEDENEEEEEPEIPPELLHCIFGAVVKCCAIDRYVEGSNLTKVQFSPVYIATALKRSEAFTLS</sequence>
<dbReference type="WBParaSite" id="ES5_v2.g23731.t1">
    <property type="protein sequence ID" value="ES5_v2.g23731.t1"/>
    <property type="gene ID" value="ES5_v2.g23731"/>
</dbReference>
<dbReference type="Proteomes" id="UP000887579">
    <property type="component" value="Unplaced"/>
</dbReference>
<name>A0AC34G2D7_9BILA</name>